<gene>
    <name evidence="1" type="ORF">OEA66_00860</name>
</gene>
<name>A0ABT3XYD4_9FLAO</name>
<protein>
    <recommendedName>
        <fullName evidence="3">DUF4369 domain-containing protein</fullName>
    </recommendedName>
</protein>
<dbReference type="EMBL" id="JAOVZV010000001">
    <property type="protein sequence ID" value="MCX8530895.1"/>
    <property type="molecule type" value="Genomic_DNA"/>
</dbReference>
<comment type="caution">
    <text evidence="1">The sequence shown here is derived from an EMBL/GenBank/DDBJ whole genome shotgun (WGS) entry which is preliminary data.</text>
</comment>
<organism evidence="1 2">
    <name type="scientific">Chryseobacterium luquanense</name>
    <dbReference type="NCBI Taxonomy" id="2983766"/>
    <lineage>
        <taxon>Bacteria</taxon>
        <taxon>Pseudomonadati</taxon>
        <taxon>Bacteroidota</taxon>
        <taxon>Flavobacteriia</taxon>
        <taxon>Flavobacteriales</taxon>
        <taxon>Weeksellaceae</taxon>
        <taxon>Chryseobacterium group</taxon>
        <taxon>Chryseobacterium</taxon>
    </lineage>
</organism>
<evidence type="ECO:0000313" key="1">
    <source>
        <dbReference type="EMBL" id="MCX8530895.1"/>
    </source>
</evidence>
<dbReference type="RefSeq" id="WP_267279569.1">
    <property type="nucleotide sequence ID" value="NZ_JAOVZV010000001.1"/>
</dbReference>
<dbReference type="Proteomes" id="UP001070176">
    <property type="component" value="Unassembled WGS sequence"/>
</dbReference>
<evidence type="ECO:0000313" key="2">
    <source>
        <dbReference type="Proteomes" id="UP001070176"/>
    </source>
</evidence>
<accession>A0ABT3XYD4</accession>
<proteinExistence type="predicted"/>
<sequence length="151" mass="17157">MILLMLISNFAIAQQKIPVKESIPKGGLLNKKIKGTIWYFDTFSIDENKLDLNGNAGPDIVNFIDENKFLITLEDQTTLSGTYQIFDLQDMGVHHSPAKYKTFKINKVKDPGSRAKKLTVFLEQKLNVHYDLDQRVMDFISDQVQPIAPAN</sequence>
<evidence type="ECO:0008006" key="3">
    <source>
        <dbReference type="Google" id="ProtNLM"/>
    </source>
</evidence>
<keyword evidence="2" id="KW-1185">Reference proteome</keyword>
<reference evidence="1" key="1">
    <citation type="submission" date="2022-10" db="EMBL/GenBank/DDBJ databases">
        <title>Chryseobacterium sp. nov., a novel bacterial species.</title>
        <authorList>
            <person name="Cao Y."/>
        </authorList>
    </citation>
    <scope>NUCLEOTIDE SEQUENCE</scope>
    <source>
        <strain evidence="1">KC 927</strain>
    </source>
</reference>